<evidence type="ECO:0000313" key="3">
    <source>
        <dbReference type="Proteomes" id="UP001177003"/>
    </source>
</evidence>
<name>A0AA35VGD9_LACSI</name>
<accession>A0AA35VGD9</accession>
<reference evidence="2" key="1">
    <citation type="submission" date="2023-04" db="EMBL/GenBank/DDBJ databases">
        <authorList>
            <person name="Vijverberg K."/>
            <person name="Xiong W."/>
            <person name="Schranz E."/>
        </authorList>
    </citation>
    <scope>NUCLEOTIDE SEQUENCE</scope>
</reference>
<protein>
    <submittedName>
        <fullName evidence="2">Uncharacterized protein</fullName>
    </submittedName>
</protein>
<feature type="region of interest" description="Disordered" evidence="1">
    <location>
        <begin position="1"/>
        <end position="28"/>
    </location>
</feature>
<dbReference type="Proteomes" id="UP001177003">
    <property type="component" value="Chromosome 0"/>
</dbReference>
<dbReference type="EMBL" id="OX465086">
    <property type="protein sequence ID" value="CAI9260337.1"/>
    <property type="molecule type" value="Genomic_DNA"/>
</dbReference>
<dbReference type="AlphaFoldDB" id="A0AA35VGD9"/>
<feature type="compositionally biased region" description="Polar residues" evidence="1">
    <location>
        <begin position="1"/>
        <end position="23"/>
    </location>
</feature>
<proteinExistence type="predicted"/>
<keyword evidence="3" id="KW-1185">Reference proteome</keyword>
<sequence length="125" mass="13354">MSSASLTYTSALGGSLSRSTTPEPQIVARLTNPRIPTAGGRVNSNPSEPSYLAASMSLSVDGLTNQENEIDDQNTHIKHPYLTIKGSISEIGISISDIGTLILWNGRKLPTVSTSILRLLILLIH</sequence>
<evidence type="ECO:0000313" key="2">
    <source>
        <dbReference type="EMBL" id="CAI9260337.1"/>
    </source>
</evidence>
<evidence type="ECO:0000256" key="1">
    <source>
        <dbReference type="SAM" id="MobiDB-lite"/>
    </source>
</evidence>
<organism evidence="2 3">
    <name type="scientific">Lactuca saligna</name>
    <name type="common">Willowleaf lettuce</name>
    <dbReference type="NCBI Taxonomy" id="75948"/>
    <lineage>
        <taxon>Eukaryota</taxon>
        <taxon>Viridiplantae</taxon>
        <taxon>Streptophyta</taxon>
        <taxon>Embryophyta</taxon>
        <taxon>Tracheophyta</taxon>
        <taxon>Spermatophyta</taxon>
        <taxon>Magnoliopsida</taxon>
        <taxon>eudicotyledons</taxon>
        <taxon>Gunneridae</taxon>
        <taxon>Pentapetalae</taxon>
        <taxon>asterids</taxon>
        <taxon>campanulids</taxon>
        <taxon>Asterales</taxon>
        <taxon>Asteraceae</taxon>
        <taxon>Cichorioideae</taxon>
        <taxon>Cichorieae</taxon>
        <taxon>Lactucinae</taxon>
        <taxon>Lactuca</taxon>
    </lineage>
</organism>
<gene>
    <name evidence="2" type="ORF">LSALG_LOCUS1174</name>
</gene>